<keyword evidence="4 12" id="KW-0812">Transmembrane</keyword>
<evidence type="ECO:0000256" key="5">
    <source>
        <dbReference type="ARBA" id="ARBA00022832"/>
    </source>
</evidence>
<gene>
    <name evidence="15" type="ORF">BGW36DRAFT_453077</name>
</gene>
<dbReference type="PANTHER" id="PTHR11351">
    <property type="entry name" value="ACYL-COA DESATURASE"/>
    <property type="match status" value="1"/>
</dbReference>
<keyword evidence="16" id="KW-1185">Reference proteome</keyword>
<dbReference type="RefSeq" id="XP_046070339.1">
    <property type="nucleotide sequence ID" value="XM_046221863.1"/>
</dbReference>
<evidence type="ECO:0000313" key="15">
    <source>
        <dbReference type="EMBL" id="KAH8695197.1"/>
    </source>
</evidence>
<dbReference type="PRINTS" id="PR00075">
    <property type="entry name" value="FACDDSATRASE"/>
</dbReference>
<evidence type="ECO:0000256" key="3">
    <source>
        <dbReference type="ARBA" id="ARBA00022516"/>
    </source>
</evidence>
<organism evidence="15 16">
    <name type="scientific">Talaromyces proteolyticus</name>
    <dbReference type="NCBI Taxonomy" id="1131652"/>
    <lineage>
        <taxon>Eukaryota</taxon>
        <taxon>Fungi</taxon>
        <taxon>Dikarya</taxon>
        <taxon>Ascomycota</taxon>
        <taxon>Pezizomycotina</taxon>
        <taxon>Eurotiomycetes</taxon>
        <taxon>Eurotiomycetidae</taxon>
        <taxon>Eurotiales</taxon>
        <taxon>Trichocomaceae</taxon>
        <taxon>Talaromyces</taxon>
        <taxon>Talaromyces sect. Bacilispori</taxon>
    </lineage>
</organism>
<feature type="transmembrane region" description="Helical" evidence="13">
    <location>
        <begin position="124"/>
        <end position="146"/>
    </location>
</feature>
<dbReference type="GO" id="GO:0006636">
    <property type="term" value="P:unsaturated fatty acid biosynthetic process"/>
    <property type="evidence" value="ECO:0007669"/>
    <property type="project" value="TreeGrafter"/>
</dbReference>
<evidence type="ECO:0000256" key="2">
    <source>
        <dbReference type="ARBA" id="ARBA00009295"/>
    </source>
</evidence>
<comment type="subcellular location">
    <subcellularLocation>
        <location evidence="1">Membrane</location>
        <topology evidence="1">Multi-pass membrane protein</topology>
    </subcellularLocation>
</comment>
<comment type="similarity">
    <text evidence="2 12">Belongs to the fatty acid desaturase type 1 family.</text>
</comment>
<dbReference type="Pfam" id="PF00487">
    <property type="entry name" value="FA_desaturase"/>
    <property type="match status" value="1"/>
</dbReference>
<keyword evidence="10 13" id="KW-0472">Membrane</keyword>
<keyword evidence="8" id="KW-0408">Iron</keyword>
<dbReference type="GeneID" id="70252150"/>
<evidence type="ECO:0000313" key="16">
    <source>
        <dbReference type="Proteomes" id="UP001201262"/>
    </source>
</evidence>
<evidence type="ECO:0000256" key="13">
    <source>
        <dbReference type="SAM" id="Phobius"/>
    </source>
</evidence>
<feature type="domain" description="Fatty acid desaturase" evidence="14">
    <location>
        <begin position="19"/>
        <end position="163"/>
    </location>
</feature>
<dbReference type="GO" id="GO:0005506">
    <property type="term" value="F:iron ion binding"/>
    <property type="evidence" value="ECO:0007669"/>
    <property type="project" value="TreeGrafter"/>
</dbReference>
<evidence type="ECO:0000256" key="4">
    <source>
        <dbReference type="ARBA" id="ARBA00022692"/>
    </source>
</evidence>
<keyword evidence="5" id="KW-0276">Fatty acid metabolism</keyword>
<protein>
    <recommendedName>
        <fullName evidence="14">Fatty acid desaturase domain-containing protein</fullName>
    </recommendedName>
</protein>
<feature type="transmembrane region" description="Helical" evidence="13">
    <location>
        <begin position="20"/>
        <end position="37"/>
    </location>
</feature>
<comment type="domain">
    <text evidence="12">The histidine box domains are involved in binding the catalytic metal ions.</text>
</comment>
<feature type="non-terminal residue" evidence="15">
    <location>
        <position position="1"/>
    </location>
</feature>
<proteinExistence type="inferred from homology"/>
<dbReference type="PANTHER" id="PTHR11351:SF31">
    <property type="entry name" value="DESATURASE 1, ISOFORM A-RELATED"/>
    <property type="match status" value="1"/>
</dbReference>
<evidence type="ECO:0000256" key="7">
    <source>
        <dbReference type="ARBA" id="ARBA00023002"/>
    </source>
</evidence>
<comment type="cofactor">
    <cofactor evidence="12">
        <name>Fe(2+)</name>
        <dbReference type="ChEBI" id="CHEBI:29033"/>
    </cofactor>
</comment>
<evidence type="ECO:0000256" key="11">
    <source>
        <dbReference type="ARBA" id="ARBA00023160"/>
    </source>
</evidence>
<evidence type="ECO:0000256" key="6">
    <source>
        <dbReference type="ARBA" id="ARBA00022989"/>
    </source>
</evidence>
<name>A0AAD4KMT0_9EURO</name>
<keyword evidence="7 12" id="KW-0560">Oxidoreductase</keyword>
<dbReference type="InterPro" id="IPR005804">
    <property type="entry name" value="FA_desaturase_dom"/>
</dbReference>
<accession>A0AAD4KMT0</accession>
<dbReference type="InterPro" id="IPR015876">
    <property type="entry name" value="Acyl-CoA_DS"/>
</dbReference>
<dbReference type="GO" id="GO:0005789">
    <property type="term" value="C:endoplasmic reticulum membrane"/>
    <property type="evidence" value="ECO:0007669"/>
    <property type="project" value="TreeGrafter"/>
</dbReference>
<keyword evidence="9" id="KW-0443">Lipid metabolism</keyword>
<dbReference type="EMBL" id="JAJTJA010000008">
    <property type="protein sequence ID" value="KAH8695197.1"/>
    <property type="molecule type" value="Genomic_DNA"/>
</dbReference>
<evidence type="ECO:0000259" key="14">
    <source>
        <dbReference type="Pfam" id="PF00487"/>
    </source>
</evidence>
<evidence type="ECO:0000256" key="1">
    <source>
        <dbReference type="ARBA" id="ARBA00004141"/>
    </source>
</evidence>
<keyword evidence="6 13" id="KW-1133">Transmembrane helix</keyword>
<feature type="transmembrane region" description="Helical" evidence="13">
    <location>
        <begin position="96"/>
        <end position="118"/>
    </location>
</feature>
<evidence type="ECO:0000256" key="8">
    <source>
        <dbReference type="ARBA" id="ARBA00023004"/>
    </source>
</evidence>
<dbReference type="AlphaFoldDB" id="A0AAD4KMT0"/>
<comment type="caution">
    <text evidence="15">The sequence shown here is derived from an EMBL/GenBank/DDBJ whole genome shotgun (WGS) entry which is preliminary data.</text>
</comment>
<evidence type="ECO:0000256" key="9">
    <source>
        <dbReference type="ARBA" id="ARBA00023098"/>
    </source>
</evidence>
<dbReference type="Proteomes" id="UP001201262">
    <property type="component" value="Unassembled WGS sequence"/>
</dbReference>
<dbReference type="GO" id="GO:0004768">
    <property type="term" value="F:stearoyl-CoA 9-desaturase activity"/>
    <property type="evidence" value="ECO:0007669"/>
    <property type="project" value="TreeGrafter"/>
</dbReference>
<sequence length="176" mass="20405">GYQRLWPYRSYISHKPLKLILAALGAGPFQGLILFWARKHREHHRYTDTELDPYRVNKGLLHAHILWTLIKTPSKTRHVDVSDLQEVPIVVFQDRYYAPSAIIMGWVFPVLVAGFGWNDWVGEFIYTGILRAYLAAFCVNSLAHYAGEQPCGDQRSARNHWIFHHEFPSDYPTGIE</sequence>
<reference evidence="15" key="1">
    <citation type="submission" date="2021-12" db="EMBL/GenBank/DDBJ databases">
        <title>Convergent genome expansion in fungi linked to evolution of root-endophyte symbiosis.</title>
        <authorList>
            <consortium name="DOE Joint Genome Institute"/>
            <person name="Ke Y.-H."/>
            <person name="Bonito G."/>
            <person name="Liao H.-L."/>
            <person name="Looney B."/>
            <person name="Rojas-Flechas A."/>
            <person name="Nash J."/>
            <person name="Hameed K."/>
            <person name="Schadt C."/>
            <person name="Martin F."/>
            <person name="Crous P.W."/>
            <person name="Miettinen O."/>
            <person name="Magnuson J.K."/>
            <person name="Labbe J."/>
            <person name="Jacobson D."/>
            <person name="Doktycz M.J."/>
            <person name="Veneault-Fourrey C."/>
            <person name="Kuo A."/>
            <person name="Mondo S."/>
            <person name="Calhoun S."/>
            <person name="Riley R."/>
            <person name="Ohm R."/>
            <person name="LaButti K."/>
            <person name="Andreopoulos B."/>
            <person name="Pangilinan J."/>
            <person name="Nolan M."/>
            <person name="Tritt A."/>
            <person name="Clum A."/>
            <person name="Lipzen A."/>
            <person name="Daum C."/>
            <person name="Barry K."/>
            <person name="Grigoriev I.V."/>
            <person name="Vilgalys R."/>
        </authorList>
    </citation>
    <scope>NUCLEOTIDE SEQUENCE</scope>
    <source>
        <strain evidence="15">PMI_201</strain>
    </source>
</reference>
<keyword evidence="3 12" id="KW-0444">Lipid biosynthesis</keyword>
<evidence type="ECO:0000256" key="10">
    <source>
        <dbReference type="ARBA" id="ARBA00023136"/>
    </source>
</evidence>
<evidence type="ECO:0000256" key="12">
    <source>
        <dbReference type="RuleBase" id="RU000581"/>
    </source>
</evidence>
<keyword evidence="11 12" id="KW-0275">Fatty acid biosynthesis</keyword>